<dbReference type="KEGG" id="orp:MOP44_03380"/>
<feature type="transmembrane region" description="Helical" evidence="1">
    <location>
        <begin position="96"/>
        <end position="117"/>
    </location>
</feature>
<keyword evidence="3" id="KW-1185">Reference proteome</keyword>
<evidence type="ECO:0000313" key="3">
    <source>
        <dbReference type="Proteomes" id="UP001059380"/>
    </source>
</evidence>
<evidence type="ECO:0000313" key="2">
    <source>
        <dbReference type="EMBL" id="UWZ84990.1"/>
    </source>
</evidence>
<reference evidence="2" key="1">
    <citation type="submission" date="2021-04" db="EMBL/GenBank/DDBJ databases">
        <title>Phylogenetic analysis of Acidobacteriaceae.</title>
        <authorList>
            <person name="Qiu L."/>
            <person name="Zhang Q."/>
        </authorList>
    </citation>
    <scope>NUCLEOTIDE SEQUENCE</scope>
    <source>
        <strain evidence="2">DSM 25168</strain>
    </source>
</reference>
<name>A0A9J7BVR9_9BACT</name>
<dbReference type="Proteomes" id="UP001059380">
    <property type="component" value="Chromosome"/>
</dbReference>
<accession>A0A9J7BVR9</accession>
<dbReference type="RefSeq" id="WP_260794496.1">
    <property type="nucleotide sequence ID" value="NZ_CP093313.1"/>
</dbReference>
<evidence type="ECO:0000256" key="1">
    <source>
        <dbReference type="SAM" id="Phobius"/>
    </source>
</evidence>
<keyword evidence="1" id="KW-1133">Transmembrane helix</keyword>
<gene>
    <name evidence="2" type="ORF">MOP44_03380</name>
</gene>
<sequence>MTAQAGKGSANGSDALRGLAASLDDSDRDRTVARNTRRVVMASMGVMKDQKAQRKRTRSLALAALVILLLIIGPLAWLVVDYFNSGGHIGDLTGEFTLWGCILCPALLAAALVAGWLRKR</sequence>
<feature type="transmembrane region" description="Helical" evidence="1">
    <location>
        <begin position="60"/>
        <end position="80"/>
    </location>
</feature>
<keyword evidence="1" id="KW-0472">Membrane</keyword>
<dbReference type="AlphaFoldDB" id="A0A9J7BVR9"/>
<organism evidence="2 3">
    <name type="scientific">Occallatibacter riparius</name>
    <dbReference type="NCBI Taxonomy" id="1002689"/>
    <lineage>
        <taxon>Bacteria</taxon>
        <taxon>Pseudomonadati</taxon>
        <taxon>Acidobacteriota</taxon>
        <taxon>Terriglobia</taxon>
        <taxon>Terriglobales</taxon>
        <taxon>Acidobacteriaceae</taxon>
        <taxon>Occallatibacter</taxon>
    </lineage>
</organism>
<dbReference type="EMBL" id="CP093313">
    <property type="protein sequence ID" value="UWZ84990.1"/>
    <property type="molecule type" value="Genomic_DNA"/>
</dbReference>
<keyword evidence="1" id="KW-0812">Transmembrane</keyword>
<protein>
    <submittedName>
        <fullName evidence="2">Uncharacterized protein</fullName>
    </submittedName>
</protein>
<proteinExistence type="predicted"/>